<evidence type="ECO:0000313" key="3">
    <source>
        <dbReference type="Proteomes" id="UP001318860"/>
    </source>
</evidence>
<feature type="compositionally biased region" description="Polar residues" evidence="1">
    <location>
        <begin position="530"/>
        <end position="539"/>
    </location>
</feature>
<feature type="compositionally biased region" description="Basic and acidic residues" evidence="1">
    <location>
        <begin position="293"/>
        <end position="305"/>
    </location>
</feature>
<protein>
    <recommendedName>
        <fullName evidence="4">C2H2-type domain-containing protein</fullName>
    </recommendedName>
</protein>
<name>A0ABR0XR52_REHGL</name>
<keyword evidence="3" id="KW-1185">Reference proteome</keyword>
<feature type="compositionally biased region" description="Basic and acidic residues" evidence="1">
    <location>
        <begin position="73"/>
        <end position="84"/>
    </location>
</feature>
<feature type="region of interest" description="Disordered" evidence="1">
    <location>
        <begin position="62"/>
        <end position="100"/>
    </location>
</feature>
<comment type="caution">
    <text evidence="2">The sequence shown here is derived from an EMBL/GenBank/DDBJ whole genome shotgun (WGS) entry which is preliminary data.</text>
</comment>
<accession>A0ABR0XR52</accession>
<organism evidence="2 3">
    <name type="scientific">Rehmannia glutinosa</name>
    <name type="common">Chinese foxglove</name>
    <dbReference type="NCBI Taxonomy" id="99300"/>
    <lineage>
        <taxon>Eukaryota</taxon>
        <taxon>Viridiplantae</taxon>
        <taxon>Streptophyta</taxon>
        <taxon>Embryophyta</taxon>
        <taxon>Tracheophyta</taxon>
        <taxon>Spermatophyta</taxon>
        <taxon>Magnoliopsida</taxon>
        <taxon>eudicotyledons</taxon>
        <taxon>Gunneridae</taxon>
        <taxon>Pentapetalae</taxon>
        <taxon>asterids</taxon>
        <taxon>lamiids</taxon>
        <taxon>Lamiales</taxon>
        <taxon>Orobanchaceae</taxon>
        <taxon>Rehmannieae</taxon>
        <taxon>Rehmannia</taxon>
    </lineage>
</organism>
<evidence type="ECO:0000256" key="1">
    <source>
        <dbReference type="SAM" id="MobiDB-lite"/>
    </source>
</evidence>
<dbReference type="PANTHER" id="PTHR35746">
    <property type="entry name" value="PENTATRICOPEPTIDE REPEAT (PPR) SUPERFAMILY PROTEIN"/>
    <property type="match status" value="1"/>
</dbReference>
<dbReference type="EMBL" id="JABTTQ020000003">
    <property type="protein sequence ID" value="KAK6161661.1"/>
    <property type="molecule type" value="Genomic_DNA"/>
</dbReference>
<dbReference type="PANTHER" id="PTHR35746:SF1">
    <property type="entry name" value="PENTATRICOPEPTIDE REPEAT (PPR) SUPERFAMILY PROTEIN"/>
    <property type="match status" value="1"/>
</dbReference>
<feature type="region of interest" description="Disordered" evidence="1">
    <location>
        <begin position="416"/>
        <end position="443"/>
    </location>
</feature>
<feature type="region of interest" description="Disordered" evidence="1">
    <location>
        <begin position="293"/>
        <end position="314"/>
    </location>
</feature>
<feature type="compositionally biased region" description="Basic and acidic residues" evidence="1">
    <location>
        <begin position="542"/>
        <end position="553"/>
    </location>
</feature>
<feature type="compositionally biased region" description="Polar residues" evidence="1">
    <location>
        <begin position="416"/>
        <end position="433"/>
    </location>
</feature>
<evidence type="ECO:0000313" key="2">
    <source>
        <dbReference type="EMBL" id="KAK6161661.1"/>
    </source>
</evidence>
<feature type="region of interest" description="Disordered" evidence="1">
    <location>
        <begin position="507"/>
        <end position="555"/>
    </location>
</feature>
<reference evidence="2 3" key="1">
    <citation type="journal article" date="2021" name="Comput. Struct. Biotechnol. J.">
        <title>De novo genome assembly of the potent medicinal plant Rehmannia glutinosa using nanopore technology.</title>
        <authorList>
            <person name="Ma L."/>
            <person name="Dong C."/>
            <person name="Song C."/>
            <person name="Wang X."/>
            <person name="Zheng X."/>
            <person name="Niu Y."/>
            <person name="Chen S."/>
            <person name="Feng W."/>
        </authorList>
    </citation>
    <scope>NUCLEOTIDE SEQUENCE [LARGE SCALE GENOMIC DNA]</scope>
    <source>
        <strain evidence="2">DH-2019</strain>
    </source>
</reference>
<sequence length="590" mass="64313">MNSQDHKISATSTGHGVHLCHRCGWPFPNPHPSSKQRRHHKRVCGTIEGYKIIHSDHLVVSDDEHASDEDEHTPDPRAVKKNTEEIGSSGGVGWKSNRSEDDVYSDAVTEFSDSGISPRLEERFESVSTNVDKNTEQKSLEVPITDTSAEAATSVGHVNGLHPDVIKSEILKDVVVDSTNEYGDGGVLEGQVKATLDSEEGKVSDLAPTADESKENLHNTFVPEDDQITRAFEKDDVVHSEEVSDSKLLETSKMEGAPLEVQQVLDSTMPSDNSTDFPSSCEADSDAIHLQELSKTESRGNDFDKPSQGLGTDKVNVGASKSVVIVSSEEPTCDVNVVTSDECLKEPVPSPSDVQILHETSDTVDDKNVINVEDVSGVNSKSLQDEASLISRSDSLDANCGSVSAVSSQSNIAVADTNSQSPDALETNSQMHKTTTEDKSDVFEPPSFMTLVQSGGEGNQALQAGWFPSITNVLNESEGRKKNEEIIAKVTKQHNPLKSLLNEVKSPNTKQVPAENQKEDEIKHKDNGDGVTTVSSVLNSEVPKDQDNNKDMEEWNSPARYPVEIKKEKKKKAKSYWVPFVCCSSVHRDL</sequence>
<gene>
    <name evidence="2" type="ORF">DH2020_005042</name>
</gene>
<evidence type="ECO:0008006" key="4">
    <source>
        <dbReference type="Google" id="ProtNLM"/>
    </source>
</evidence>
<feature type="compositionally biased region" description="Basic and acidic residues" evidence="1">
    <location>
        <begin position="516"/>
        <end position="528"/>
    </location>
</feature>
<proteinExistence type="predicted"/>
<dbReference type="Proteomes" id="UP001318860">
    <property type="component" value="Unassembled WGS sequence"/>
</dbReference>